<dbReference type="EMBL" id="JAQQWK010000001">
    <property type="protein sequence ID" value="KAK8056017.1"/>
    <property type="molecule type" value="Genomic_DNA"/>
</dbReference>
<proteinExistence type="predicted"/>
<sequence length="371" mass="41987">MDAPPPKIAAAFPRFSHLPTELRAEIWLQAMPNNRRILRLAIHHRTYSTMHSCVTVGGHFCGRHSCCPQYTEGRSSHIGVCMADGFFAVSKDDEDPEDDATVSKALLRSLGSVCRESRDAVVRAYPETLRVYAHWDPRSAAHDGWGLCRRRSRLVRCNPATDILVITSVPEYSSLHPADDGWDQRLRIDPNYARIARQFPHDPDAFRHFRRIISSFQHVSLDYVGSRAGVLDGGNSDWGADETYDSHGGGGHYRQPEEEVFSGSETVHLLFWFESLRQLSLWPNPKWWPEVLFWDRVWVDDVGKLSSDYEELGDALDLSSDYGRYARVQQDHAAADEHGHWVARPKPLPPSKMGCYVPSAWLKGSSASFSL</sequence>
<dbReference type="Pfam" id="PF20150">
    <property type="entry name" value="2EXR"/>
    <property type="match status" value="1"/>
</dbReference>
<comment type="caution">
    <text evidence="2">The sequence shown here is derived from an EMBL/GenBank/DDBJ whole genome shotgun (WGS) entry which is preliminary data.</text>
</comment>
<feature type="domain" description="2EXR" evidence="1">
    <location>
        <begin position="12"/>
        <end position="164"/>
    </location>
</feature>
<organism evidence="2 3">
    <name type="scientific">Apiospora rasikravindrae</name>
    <dbReference type="NCBI Taxonomy" id="990691"/>
    <lineage>
        <taxon>Eukaryota</taxon>
        <taxon>Fungi</taxon>
        <taxon>Dikarya</taxon>
        <taxon>Ascomycota</taxon>
        <taxon>Pezizomycotina</taxon>
        <taxon>Sordariomycetes</taxon>
        <taxon>Xylariomycetidae</taxon>
        <taxon>Amphisphaeriales</taxon>
        <taxon>Apiosporaceae</taxon>
        <taxon>Apiospora</taxon>
    </lineage>
</organism>
<reference evidence="2 3" key="1">
    <citation type="submission" date="2023-01" db="EMBL/GenBank/DDBJ databases">
        <title>Analysis of 21 Apiospora genomes using comparative genomics revels a genus with tremendous synthesis potential of carbohydrate active enzymes and secondary metabolites.</title>
        <authorList>
            <person name="Sorensen T."/>
        </authorList>
    </citation>
    <scope>NUCLEOTIDE SEQUENCE [LARGE SCALE GENOMIC DNA]</scope>
    <source>
        <strain evidence="2 3">CBS 33761</strain>
    </source>
</reference>
<name>A0ABR1UBE8_9PEZI</name>
<accession>A0ABR1UBE8</accession>
<protein>
    <recommendedName>
        <fullName evidence="1">2EXR domain-containing protein</fullName>
    </recommendedName>
</protein>
<gene>
    <name evidence="2" type="ORF">PG993_001244</name>
</gene>
<dbReference type="InterPro" id="IPR045518">
    <property type="entry name" value="2EXR"/>
</dbReference>
<dbReference type="Proteomes" id="UP001444661">
    <property type="component" value="Unassembled WGS sequence"/>
</dbReference>
<evidence type="ECO:0000313" key="2">
    <source>
        <dbReference type="EMBL" id="KAK8056017.1"/>
    </source>
</evidence>
<evidence type="ECO:0000259" key="1">
    <source>
        <dbReference type="Pfam" id="PF20150"/>
    </source>
</evidence>
<keyword evidence="3" id="KW-1185">Reference proteome</keyword>
<evidence type="ECO:0000313" key="3">
    <source>
        <dbReference type="Proteomes" id="UP001444661"/>
    </source>
</evidence>
<dbReference type="PANTHER" id="PTHR35910:SF6">
    <property type="entry name" value="2EXR DOMAIN-CONTAINING PROTEIN"/>
    <property type="match status" value="1"/>
</dbReference>
<dbReference type="PANTHER" id="PTHR35910">
    <property type="entry name" value="2EXR DOMAIN-CONTAINING PROTEIN"/>
    <property type="match status" value="1"/>
</dbReference>